<dbReference type="InterPro" id="IPR001128">
    <property type="entry name" value="Cyt_P450"/>
</dbReference>
<dbReference type="InterPro" id="IPR002401">
    <property type="entry name" value="Cyt_P450_E_grp-I"/>
</dbReference>
<name>A0A9P4IC56_9PEZI</name>
<accession>A0A9P4IC56</accession>
<dbReference type="OrthoDB" id="10029320at2759"/>
<feature type="transmembrane region" description="Helical" evidence="9">
    <location>
        <begin position="6"/>
        <end position="26"/>
    </location>
</feature>
<protein>
    <submittedName>
        <fullName evidence="10">Cytochrome P450</fullName>
    </submittedName>
</protein>
<evidence type="ECO:0000256" key="2">
    <source>
        <dbReference type="ARBA" id="ARBA00022617"/>
    </source>
</evidence>
<evidence type="ECO:0000256" key="7">
    <source>
        <dbReference type="PIRSR" id="PIRSR602401-1"/>
    </source>
</evidence>
<evidence type="ECO:0000256" key="1">
    <source>
        <dbReference type="ARBA" id="ARBA00010617"/>
    </source>
</evidence>
<keyword evidence="6 8" id="KW-0503">Monooxygenase</keyword>
<dbReference type="AlphaFoldDB" id="A0A9P4IC56"/>
<dbReference type="PROSITE" id="PS00086">
    <property type="entry name" value="CYTOCHROME_P450"/>
    <property type="match status" value="1"/>
</dbReference>
<dbReference type="SUPFAM" id="SSF48264">
    <property type="entry name" value="Cytochrome P450"/>
    <property type="match status" value="1"/>
</dbReference>
<evidence type="ECO:0000313" key="11">
    <source>
        <dbReference type="Proteomes" id="UP000799772"/>
    </source>
</evidence>
<dbReference type="InterPro" id="IPR050196">
    <property type="entry name" value="Cytochrome_P450_Monoox"/>
</dbReference>
<dbReference type="PRINTS" id="PR00385">
    <property type="entry name" value="P450"/>
</dbReference>
<dbReference type="GO" id="GO:0016705">
    <property type="term" value="F:oxidoreductase activity, acting on paired donors, with incorporation or reduction of molecular oxygen"/>
    <property type="evidence" value="ECO:0007669"/>
    <property type="project" value="InterPro"/>
</dbReference>
<comment type="caution">
    <text evidence="10">The sequence shown here is derived from an EMBL/GenBank/DDBJ whole genome shotgun (WGS) entry which is preliminary data.</text>
</comment>
<dbReference type="InterPro" id="IPR017972">
    <property type="entry name" value="Cyt_P450_CS"/>
</dbReference>
<comment type="similarity">
    <text evidence="1 8">Belongs to the cytochrome P450 family.</text>
</comment>
<dbReference type="Pfam" id="PF00067">
    <property type="entry name" value="p450"/>
    <property type="match status" value="1"/>
</dbReference>
<keyword evidence="11" id="KW-1185">Reference proteome</keyword>
<evidence type="ECO:0000256" key="3">
    <source>
        <dbReference type="ARBA" id="ARBA00022723"/>
    </source>
</evidence>
<dbReference type="PANTHER" id="PTHR24291:SF50">
    <property type="entry name" value="BIFUNCTIONAL ALBAFLAVENONE MONOOXYGENASE_TERPENE SYNTHASE"/>
    <property type="match status" value="1"/>
</dbReference>
<evidence type="ECO:0000256" key="5">
    <source>
        <dbReference type="ARBA" id="ARBA00023004"/>
    </source>
</evidence>
<dbReference type="EMBL" id="ML978127">
    <property type="protein sequence ID" value="KAF2098084.1"/>
    <property type="molecule type" value="Genomic_DNA"/>
</dbReference>
<gene>
    <name evidence="10" type="ORF">NA57DRAFT_76880</name>
</gene>
<evidence type="ECO:0000256" key="8">
    <source>
        <dbReference type="RuleBase" id="RU000461"/>
    </source>
</evidence>
<sequence length="537" mass="61391">MAIGSILVVVLSLASAWLLNFAYRMYRHRRRFRDLRGPPHSWLWGHLKVMGEAAATLPPNMHPQAYLTVIAQKYNLDGLFYLDLWPAAEPQLVLTSPELLDQVTVTRVLPIHQMADDYLAPMVGRNVVAAANGPVWKKLHNSMVPAFSWSHIRSLTTVFVDECMHFRNTLDQLAKTGETFSMEDTSAKLVFDIIGKILFNFSLNAQTEGSSYLEDLREMIHLAENQLSWNPFVHISTFFRRRVVLARLNPSIMAQIKNRLSMLRQDQIVPSRKDPYSILDLMLREQLQDGGELKEGKDVEDISPEWLELLLANVKGLLVGGHGTTTDTLCYIYILLSKNPEVIQKLREEHSRILHPDFNETLNILQASPHKLEELEYTGAVIRETLRLFPVGFSVRQAEDDATISYAGKQYAMGNVVVVNTPHTLQYDPKIYPKPDEFIPDRWMDPDNMPPRNAFRTFSRGARACLGQNLAVNELKVILVMTLRDYDFEIADLVPNKEPRTSYTKLDTIYGDRIFQELAMEAKPPRGGTMMRVRKRS</sequence>
<organism evidence="10 11">
    <name type="scientific">Rhizodiscina lignyota</name>
    <dbReference type="NCBI Taxonomy" id="1504668"/>
    <lineage>
        <taxon>Eukaryota</taxon>
        <taxon>Fungi</taxon>
        <taxon>Dikarya</taxon>
        <taxon>Ascomycota</taxon>
        <taxon>Pezizomycotina</taxon>
        <taxon>Dothideomycetes</taxon>
        <taxon>Pleosporomycetidae</taxon>
        <taxon>Aulographales</taxon>
        <taxon>Rhizodiscinaceae</taxon>
        <taxon>Rhizodiscina</taxon>
    </lineage>
</organism>
<keyword evidence="5 7" id="KW-0408">Iron</keyword>
<reference evidence="10" key="1">
    <citation type="journal article" date="2020" name="Stud. Mycol.">
        <title>101 Dothideomycetes genomes: a test case for predicting lifestyles and emergence of pathogens.</title>
        <authorList>
            <person name="Haridas S."/>
            <person name="Albert R."/>
            <person name="Binder M."/>
            <person name="Bloem J."/>
            <person name="Labutti K."/>
            <person name="Salamov A."/>
            <person name="Andreopoulos B."/>
            <person name="Baker S."/>
            <person name="Barry K."/>
            <person name="Bills G."/>
            <person name="Bluhm B."/>
            <person name="Cannon C."/>
            <person name="Castanera R."/>
            <person name="Culley D."/>
            <person name="Daum C."/>
            <person name="Ezra D."/>
            <person name="Gonzalez J."/>
            <person name="Henrissat B."/>
            <person name="Kuo A."/>
            <person name="Liang C."/>
            <person name="Lipzen A."/>
            <person name="Lutzoni F."/>
            <person name="Magnuson J."/>
            <person name="Mondo S."/>
            <person name="Nolan M."/>
            <person name="Ohm R."/>
            <person name="Pangilinan J."/>
            <person name="Park H.-J."/>
            <person name="Ramirez L."/>
            <person name="Alfaro M."/>
            <person name="Sun H."/>
            <person name="Tritt A."/>
            <person name="Yoshinaga Y."/>
            <person name="Zwiers L.-H."/>
            <person name="Turgeon B."/>
            <person name="Goodwin S."/>
            <person name="Spatafora J."/>
            <person name="Crous P."/>
            <person name="Grigoriev I."/>
        </authorList>
    </citation>
    <scope>NUCLEOTIDE SEQUENCE</scope>
    <source>
        <strain evidence="10">CBS 133067</strain>
    </source>
</reference>
<keyword evidence="3 7" id="KW-0479">Metal-binding</keyword>
<keyword evidence="2 7" id="KW-0349">Heme</keyword>
<dbReference type="GO" id="GO:0004497">
    <property type="term" value="F:monooxygenase activity"/>
    <property type="evidence" value="ECO:0007669"/>
    <property type="project" value="UniProtKB-KW"/>
</dbReference>
<dbReference type="Gene3D" id="1.10.630.10">
    <property type="entry name" value="Cytochrome P450"/>
    <property type="match status" value="1"/>
</dbReference>
<dbReference type="GO" id="GO:0005506">
    <property type="term" value="F:iron ion binding"/>
    <property type="evidence" value="ECO:0007669"/>
    <property type="project" value="InterPro"/>
</dbReference>
<keyword evidence="9" id="KW-1133">Transmembrane helix</keyword>
<dbReference type="PRINTS" id="PR00463">
    <property type="entry name" value="EP450I"/>
</dbReference>
<comment type="cofactor">
    <cofactor evidence="7">
        <name>heme</name>
        <dbReference type="ChEBI" id="CHEBI:30413"/>
    </cofactor>
</comment>
<keyword evidence="9" id="KW-0812">Transmembrane</keyword>
<evidence type="ECO:0000256" key="4">
    <source>
        <dbReference type="ARBA" id="ARBA00023002"/>
    </source>
</evidence>
<keyword evidence="4 8" id="KW-0560">Oxidoreductase</keyword>
<evidence type="ECO:0000256" key="9">
    <source>
        <dbReference type="SAM" id="Phobius"/>
    </source>
</evidence>
<keyword evidence="9" id="KW-0472">Membrane</keyword>
<proteinExistence type="inferred from homology"/>
<dbReference type="GO" id="GO:0020037">
    <property type="term" value="F:heme binding"/>
    <property type="evidence" value="ECO:0007669"/>
    <property type="project" value="InterPro"/>
</dbReference>
<dbReference type="Proteomes" id="UP000799772">
    <property type="component" value="Unassembled WGS sequence"/>
</dbReference>
<feature type="binding site" description="axial binding residue" evidence="7">
    <location>
        <position position="465"/>
    </location>
    <ligand>
        <name>heme</name>
        <dbReference type="ChEBI" id="CHEBI:30413"/>
    </ligand>
    <ligandPart>
        <name>Fe</name>
        <dbReference type="ChEBI" id="CHEBI:18248"/>
    </ligandPart>
</feature>
<evidence type="ECO:0000313" key="10">
    <source>
        <dbReference type="EMBL" id="KAF2098084.1"/>
    </source>
</evidence>
<dbReference type="PANTHER" id="PTHR24291">
    <property type="entry name" value="CYTOCHROME P450 FAMILY 4"/>
    <property type="match status" value="1"/>
</dbReference>
<evidence type="ECO:0000256" key="6">
    <source>
        <dbReference type="ARBA" id="ARBA00023033"/>
    </source>
</evidence>
<dbReference type="InterPro" id="IPR036396">
    <property type="entry name" value="Cyt_P450_sf"/>
</dbReference>